<dbReference type="Gene3D" id="3.20.20.30">
    <property type="entry name" value="Luciferase-like domain"/>
    <property type="match status" value="1"/>
</dbReference>
<dbReference type="HOGENOM" id="CLU_027853_3_0_7"/>
<dbReference type="AlphaFoldDB" id="W4LME2"/>
<feature type="domain" description="Luciferase-like" evidence="1">
    <location>
        <begin position="1"/>
        <end position="309"/>
    </location>
</feature>
<reference evidence="2 3" key="1">
    <citation type="journal article" date="2014" name="Nature">
        <title>An environmental bacterial taxon with a large and distinct metabolic repertoire.</title>
        <authorList>
            <person name="Wilson M.C."/>
            <person name="Mori T."/>
            <person name="Ruckert C."/>
            <person name="Uria A.R."/>
            <person name="Helf M.J."/>
            <person name="Takada K."/>
            <person name="Gernert C."/>
            <person name="Steffens U.A."/>
            <person name="Heycke N."/>
            <person name="Schmitt S."/>
            <person name="Rinke C."/>
            <person name="Helfrich E.J."/>
            <person name="Brachmann A.O."/>
            <person name="Gurgui C."/>
            <person name="Wakimoto T."/>
            <person name="Kracht M."/>
            <person name="Crusemann M."/>
            <person name="Hentschel U."/>
            <person name="Abe I."/>
            <person name="Matsunaga S."/>
            <person name="Kalinowski J."/>
            <person name="Takeyama H."/>
            <person name="Piel J."/>
        </authorList>
    </citation>
    <scope>NUCLEOTIDE SEQUENCE [LARGE SCALE GENOMIC DNA]</scope>
    <source>
        <strain evidence="3">TSY1</strain>
    </source>
</reference>
<dbReference type="Proteomes" id="UP000019141">
    <property type="component" value="Unassembled WGS sequence"/>
</dbReference>
<dbReference type="EMBL" id="AZHW01000544">
    <property type="protein sequence ID" value="ETW98531.1"/>
    <property type="molecule type" value="Genomic_DNA"/>
</dbReference>
<gene>
    <name evidence="2" type="ORF">ETSY1_18360</name>
</gene>
<dbReference type="InterPro" id="IPR036661">
    <property type="entry name" value="Luciferase-like_sf"/>
</dbReference>
<dbReference type="GO" id="GO:0005829">
    <property type="term" value="C:cytosol"/>
    <property type="evidence" value="ECO:0007669"/>
    <property type="project" value="TreeGrafter"/>
</dbReference>
<dbReference type="Pfam" id="PF00296">
    <property type="entry name" value="Bac_luciferase"/>
    <property type="match status" value="1"/>
</dbReference>
<proteinExistence type="predicted"/>
<evidence type="ECO:0000313" key="3">
    <source>
        <dbReference type="Proteomes" id="UP000019141"/>
    </source>
</evidence>
<sequence>MHVGYAPIFQNPENALSDAEVYRQELRLAEMAEPLSFDSVWSVEHHFTDYTMCPDVVQFLSYMAGKTQRVKLGSMVIVLPWHDPMRVAEQISLLDHLSGGRMILGMGRGLARVEYAGFRIDQNAGRERFVEHAELVLNALENGYMEGGEATQQPRRDIRPFPLRSFRGRTYAAAVSPESMPIMAKLGVGLLVIPQKPWDVVKHDFEIYTDAFREANGTEPPPPFCGGFFYVDENAERAEERAYKWIGAYYHTAMKHYEMTSDHFGSHKGYEFYSHVGRYIERHGLDGAARDFAKLMPWGTPEQVLEKLSFIRDAIGMNGIMCHFSYAGMPYDEAERNMQCFVKHVLPELKTWETEPLAEPAELALPAA</sequence>
<comment type="caution">
    <text evidence="2">The sequence shown here is derived from an EMBL/GenBank/DDBJ whole genome shotgun (WGS) entry which is preliminary data.</text>
</comment>
<dbReference type="SUPFAM" id="SSF51679">
    <property type="entry name" value="Bacterial luciferase-like"/>
    <property type="match status" value="1"/>
</dbReference>
<dbReference type="InterPro" id="IPR050766">
    <property type="entry name" value="Bact_Lucif_Oxidored"/>
</dbReference>
<dbReference type="GO" id="GO:0016705">
    <property type="term" value="F:oxidoreductase activity, acting on paired donors, with incorporation or reduction of molecular oxygen"/>
    <property type="evidence" value="ECO:0007669"/>
    <property type="project" value="InterPro"/>
</dbReference>
<dbReference type="InterPro" id="IPR011251">
    <property type="entry name" value="Luciferase-like_dom"/>
</dbReference>
<name>W4LME2_ENTF1</name>
<dbReference type="PANTHER" id="PTHR30137:SF6">
    <property type="entry name" value="LUCIFERASE-LIKE MONOOXYGENASE"/>
    <property type="match status" value="1"/>
</dbReference>
<keyword evidence="3" id="KW-1185">Reference proteome</keyword>
<protein>
    <recommendedName>
        <fullName evidence="1">Luciferase-like domain-containing protein</fullName>
    </recommendedName>
</protein>
<organism evidence="2 3">
    <name type="scientific">Entotheonella factor</name>
    <dbReference type="NCBI Taxonomy" id="1429438"/>
    <lineage>
        <taxon>Bacteria</taxon>
        <taxon>Pseudomonadati</taxon>
        <taxon>Nitrospinota/Tectimicrobiota group</taxon>
        <taxon>Candidatus Tectimicrobiota</taxon>
        <taxon>Candidatus Entotheonellia</taxon>
        <taxon>Candidatus Entotheonellales</taxon>
        <taxon>Candidatus Entotheonellaceae</taxon>
        <taxon>Candidatus Entotheonella</taxon>
    </lineage>
</organism>
<accession>W4LME2</accession>
<evidence type="ECO:0000313" key="2">
    <source>
        <dbReference type="EMBL" id="ETW98531.1"/>
    </source>
</evidence>
<evidence type="ECO:0000259" key="1">
    <source>
        <dbReference type="Pfam" id="PF00296"/>
    </source>
</evidence>
<dbReference type="PANTHER" id="PTHR30137">
    <property type="entry name" value="LUCIFERASE-LIKE MONOOXYGENASE"/>
    <property type="match status" value="1"/>
</dbReference>